<evidence type="ECO:0000313" key="6">
    <source>
        <dbReference type="EMBL" id="SEP17014.1"/>
    </source>
</evidence>
<dbReference type="Proteomes" id="UP000199126">
    <property type="component" value="Unassembled WGS sequence"/>
</dbReference>
<dbReference type="InterPro" id="IPR036390">
    <property type="entry name" value="WH_DNA-bd_sf"/>
</dbReference>
<dbReference type="GO" id="GO:0045892">
    <property type="term" value="P:negative regulation of DNA-templated transcription"/>
    <property type="evidence" value="ECO:0007669"/>
    <property type="project" value="TreeGrafter"/>
</dbReference>
<dbReference type="AlphaFoldDB" id="A0A1H8VNW1"/>
<dbReference type="PROSITE" id="PS51077">
    <property type="entry name" value="HTH_ICLR"/>
    <property type="match status" value="1"/>
</dbReference>
<accession>A0A1H8VNW1</accession>
<dbReference type="CDD" id="cd00090">
    <property type="entry name" value="HTH_ARSR"/>
    <property type="match status" value="1"/>
</dbReference>
<evidence type="ECO:0000259" key="5">
    <source>
        <dbReference type="PROSITE" id="PS51078"/>
    </source>
</evidence>
<gene>
    <name evidence="6" type="ORF">SAMN04487948_11838</name>
</gene>
<dbReference type="SUPFAM" id="SSF55781">
    <property type="entry name" value="GAF domain-like"/>
    <property type="match status" value="1"/>
</dbReference>
<dbReference type="Pfam" id="PF09339">
    <property type="entry name" value="HTH_IclR"/>
    <property type="match status" value="1"/>
</dbReference>
<dbReference type="GO" id="GO:0003677">
    <property type="term" value="F:DNA binding"/>
    <property type="evidence" value="ECO:0007669"/>
    <property type="project" value="UniProtKB-KW"/>
</dbReference>
<evidence type="ECO:0000256" key="2">
    <source>
        <dbReference type="ARBA" id="ARBA00023125"/>
    </source>
</evidence>
<dbReference type="GO" id="GO:0003700">
    <property type="term" value="F:DNA-binding transcription factor activity"/>
    <property type="evidence" value="ECO:0007669"/>
    <property type="project" value="TreeGrafter"/>
</dbReference>
<protein>
    <submittedName>
        <fullName evidence="6">Transcriptional regulator, IclR family</fullName>
    </submittedName>
</protein>
<evidence type="ECO:0000256" key="3">
    <source>
        <dbReference type="ARBA" id="ARBA00023163"/>
    </source>
</evidence>
<dbReference type="PANTHER" id="PTHR30136:SF35">
    <property type="entry name" value="HTH-TYPE TRANSCRIPTIONAL REGULATOR RV1719"/>
    <property type="match status" value="1"/>
</dbReference>
<reference evidence="7" key="1">
    <citation type="submission" date="2016-10" db="EMBL/GenBank/DDBJ databases">
        <authorList>
            <person name="Varghese N."/>
            <person name="Submissions S."/>
        </authorList>
    </citation>
    <scope>NUCLEOTIDE SEQUENCE [LARGE SCALE GENOMIC DNA]</scope>
    <source>
        <strain evidence="7">CGMCC 1.10121</strain>
    </source>
</reference>
<feature type="domain" description="IclR-ED" evidence="5">
    <location>
        <begin position="72"/>
        <end position="263"/>
    </location>
</feature>
<dbReference type="PANTHER" id="PTHR30136">
    <property type="entry name" value="HELIX-TURN-HELIX TRANSCRIPTIONAL REGULATOR, ICLR FAMILY"/>
    <property type="match status" value="1"/>
</dbReference>
<keyword evidence="7" id="KW-1185">Reference proteome</keyword>
<dbReference type="InterPro" id="IPR011991">
    <property type="entry name" value="ArsR-like_HTH"/>
</dbReference>
<dbReference type="PROSITE" id="PS51078">
    <property type="entry name" value="ICLR_ED"/>
    <property type="match status" value="1"/>
</dbReference>
<dbReference type="InterPro" id="IPR036388">
    <property type="entry name" value="WH-like_DNA-bd_sf"/>
</dbReference>
<organism evidence="6 7">
    <name type="scientific">Halogranum amylolyticum</name>
    <dbReference type="NCBI Taxonomy" id="660520"/>
    <lineage>
        <taxon>Archaea</taxon>
        <taxon>Methanobacteriati</taxon>
        <taxon>Methanobacteriota</taxon>
        <taxon>Stenosarchaea group</taxon>
        <taxon>Halobacteria</taxon>
        <taxon>Halobacteriales</taxon>
        <taxon>Haloferacaceae</taxon>
    </lineage>
</organism>
<dbReference type="SMART" id="SM00346">
    <property type="entry name" value="HTH_ICLR"/>
    <property type="match status" value="1"/>
</dbReference>
<dbReference type="SUPFAM" id="SSF46785">
    <property type="entry name" value="Winged helix' DNA-binding domain"/>
    <property type="match status" value="1"/>
</dbReference>
<keyword evidence="1" id="KW-0805">Transcription regulation</keyword>
<dbReference type="EMBL" id="FODV01000018">
    <property type="protein sequence ID" value="SEP17014.1"/>
    <property type="molecule type" value="Genomic_DNA"/>
</dbReference>
<evidence type="ECO:0000256" key="1">
    <source>
        <dbReference type="ARBA" id="ARBA00023015"/>
    </source>
</evidence>
<dbReference type="InterPro" id="IPR014757">
    <property type="entry name" value="Tscrpt_reg_IclR_C"/>
</dbReference>
<dbReference type="Gene3D" id="1.10.10.10">
    <property type="entry name" value="Winged helix-like DNA-binding domain superfamily/Winged helix DNA-binding domain"/>
    <property type="match status" value="1"/>
</dbReference>
<evidence type="ECO:0000259" key="4">
    <source>
        <dbReference type="PROSITE" id="PS51077"/>
    </source>
</evidence>
<dbReference type="Pfam" id="PF01614">
    <property type="entry name" value="IclR_C"/>
    <property type="match status" value="1"/>
</dbReference>
<dbReference type="InterPro" id="IPR029016">
    <property type="entry name" value="GAF-like_dom_sf"/>
</dbReference>
<proteinExistence type="predicted"/>
<dbReference type="Gene3D" id="3.30.450.40">
    <property type="match status" value="1"/>
</dbReference>
<dbReference type="InterPro" id="IPR050707">
    <property type="entry name" value="HTH_MetabolicPath_Reg"/>
</dbReference>
<evidence type="ECO:0000313" key="7">
    <source>
        <dbReference type="Proteomes" id="UP000199126"/>
    </source>
</evidence>
<keyword evidence="2" id="KW-0238">DNA-binding</keyword>
<name>A0A1H8VNW1_9EURY</name>
<keyword evidence="3" id="KW-0804">Transcription</keyword>
<feature type="domain" description="HTH iclR-type" evidence="4">
    <location>
        <begin position="12"/>
        <end position="71"/>
    </location>
</feature>
<sequence>MGMMKDTTKHTVKTTETSIDILETIERREDATVTEIANELSLAPSTVYKHLVTLESRGYLNKNGERYSLGFRFLNLGEHARNRLTGHRLIEEAIQKLTTETEEEVDFTVEDHGRVITVLESYHKWVKYADDGAERYRARIGTYYHMHSTATGKAILAAYPRERVDAILDTWGLPARTNQTITERTELFAQLKRIDERGYAIDDQEYTDGLRSVGMTVNGPAGGIVGAISVSGPSYRLQGDVLQTVIPTVLEEVVDDLERELTELYTHDC</sequence>
<dbReference type="InterPro" id="IPR005471">
    <property type="entry name" value="Tscrpt_reg_IclR_N"/>
</dbReference>